<comment type="caution">
    <text evidence="2">The sequence shown here is derived from an EMBL/GenBank/DDBJ whole genome shotgun (WGS) entry which is preliminary data.</text>
</comment>
<evidence type="ECO:0000313" key="2">
    <source>
        <dbReference type="EMBL" id="KAK8232048.1"/>
    </source>
</evidence>
<feature type="compositionally biased region" description="Polar residues" evidence="1">
    <location>
        <begin position="14"/>
        <end position="27"/>
    </location>
</feature>
<protein>
    <submittedName>
        <fullName evidence="2">Uncharacterized protein</fullName>
    </submittedName>
</protein>
<evidence type="ECO:0000313" key="3">
    <source>
        <dbReference type="Proteomes" id="UP001492380"/>
    </source>
</evidence>
<feature type="region of interest" description="Disordered" evidence="1">
    <location>
        <begin position="1"/>
        <end position="38"/>
    </location>
</feature>
<dbReference type="Proteomes" id="UP001492380">
    <property type="component" value="Unassembled WGS sequence"/>
</dbReference>
<gene>
    <name evidence="2" type="ORF">HDK90DRAFT_512018</name>
</gene>
<reference evidence="2 3" key="1">
    <citation type="submission" date="2024-04" db="EMBL/GenBank/DDBJ databases">
        <title>Phyllosticta paracitricarpa is synonymous to the EU quarantine fungus P. citricarpa based on phylogenomic analyses.</title>
        <authorList>
            <consortium name="Lawrence Berkeley National Laboratory"/>
            <person name="Van Ingen-Buijs V.A."/>
            <person name="Van Westerhoven A.C."/>
            <person name="Haridas S."/>
            <person name="Skiadas P."/>
            <person name="Martin F."/>
            <person name="Groenewald J.Z."/>
            <person name="Crous P.W."/>
            <person name="Seidl M.F."/>
        </authorList>
    </citation>
    <scope>NUCLEOTIDE SEQUENCE [LARGE SCALE GENOMIC DNA]</scope>
    <source>
        <strain evidence="2 3">CBS 123374</strain>
    </source>
</reference>
<feature type="compositionally biased region" description="Low complexity" evidence="1">
    <location>
        <begin position="99"/>
        <end position="112"/>
    </location>
</feature>
<accession>A0ABR1YK36</accession>
<dbReference type="EMBL" id="JBBWRZ010000007">
    <property type="protein sequence ID" value="KAK8232048.1"/>
    <property type="molecule type" value="Genomic_DNA"/>
</dbReference>
<sequence>MDPMNTAHSGRPVPQSQQTDLPNNIGAQTDPPRQVAGSDLQATCLLALEENPWATSELQAVPMERSYANHPGIPRARQTPGAERRDAGMQQMENGVRHQQQQEQEQRQAQQAWLGGTSELHAVPMERSDAHHPGIPPARQTPVAEWQPRRPLPENWAHLEDWIKQQRPAFQGVLDLCLTIEEKDKIDISKIINYEEPEDEVESPGQEPSDAETLNGSMGRLSLV</sequence>
<proteinExistence type="predicted"/>
<feature type="region of interest" description="Disordered" evidence="1">
    <location>
        <begin position="194"/>
        <end position="224"/>
    </location>
</feature>
<name>A0ABR1YK36_9PEZI</name>
<keyword evidence="3" id="KW-1185">Reference proteome</keyword>
<organism evidence="2 3">
    <name type="scientific">Phyllosticta capitalensis</name>
    <dbReference type="NCBI Taxonomy" id="121624"/>
    <lineage>
        <taxon>Eukaryota</taxon>
        <taxon>Fungi</taxon>
        <taxon>Dikarya</taxon>
        <taxon>Ascomycota</taxon>
        <taxon>Pezizomycotina</taxon>
        <taxon>Dothideomycetes</taxon>
        <taxon>Dothideomycetes incertae sedis</taxon>
        <taxon>Botryosphaeriales</taxon>
        <taxon>Phyllostictaceae</taxon>
        <taxon>Phyllosticta</taxon>
    </lineage>
</organism>
<feature type="region of interest" description="Disordered" evidence="1">
    <location>
        <begin position="57"/>
        <end position="112"/>
    </location>
</feature>
<evidence type="ECO:0000256" key="1">
    <source>
        <dbReference type="SAM" id="MobiDB-lite"/>
    </source>
</evidence>